<reference evidence="3" key="1">
    <citation type="journal article" date="2014" name="Int. J. Syst. Evol. Microbiol.">
        <title>Complete genome sequence of Corynebacterium casei LMG S-19264T (=DSM 44701T), isolated from a smear-ripened cheese.</title>
        <authorList>
            <consortium name="US DOE Joint Genome Institute (JGI-PGF)"/>
            <person name="Walter F."/>
            <person name="Albersmeier A."/>
            <person name="Kalinowski J."/>
            <person name="Ruckert C."/>
        </authorList>
    </citation>
    <scope>NUCLEOTIDE SEQUENCE</scope>
    <source>
        <strain evidence="3">JCM 14359</strain>
    </source>
</reference>
<evidence type="ECO:0000256" key="1">
    <source>
        <dbReference type="SAM" id="MobiDB-lite"/>
    </source>
</evidence>
<proteinExistence type="predicted"/>
<dbReference type="EMBL" id="BMOC01000002">
    <property type="protein sequence ID" value="GGI98791.1"/>
    <property type="molecule type" value="Genomic_DNA"/>
</dbReference>
<comment type="caution">
    <text evidence="3">The sequence shown here is derived from an EMBL/GenBank/DDBJ whole genome shotgun (WGS) entry which is preliminary data.</text>
</comment>
<protein>
    <recommendedName>
        <fullName evidence="5">Cox cluster protein</fullName>
    </recommendedName>
</protein>
<feature type="transmembrane region" description="Helical" evidence="2">
    <location>
        <begin position="59"/>
        <end position="78"/>
    </location>
</feature>
<feature type="transmembrane region" description="Helical" evidence="2">
    <location>
        <begin position="98"/>
        <end position="122"/>
    </location>
</feature>
<keyword evidence="2" id="KW-0812">Transmembrane</keyword>
<evidence type="ECO:0008006" key="5">
    <source>
        <dbReference type="Google" id="ProtNLM"/>
    </source>
</evidence>
<reference evidence="3" key="2">
    <citation type="submission" date="2020-09" db="EMBL/GenBank/DDBJ databases">
        <authorList>
            <person name="Sun Q."/>
            <person name="Ohkuma M."/>
        </authorList>
    </citation>
    <scope>NUCLEOTIDE SEQUENCE</scope>
    <source>
        <strain evidence="3">JCM 14359</strain>
    </source>
</reference>
<dbReference type="AlphaFoldDB" id="A0A830EPZ3"/>
<keyword evidence="2" id="KW-0472">Membrane</keyword>
<evidence type="ECO:0000313" key="4">
    <source>
        <dbReference type="Proteomes" id="UP000653099"/>
    </source>
</evidence>
<feature type="region of interest" description="Disordered" evidence="1">
    <location>
        <begin position="1"/>
        <end position="55"/>
    </location>
</feature>
<accession>A0A830EPZ3</accession>
<name>A0A830EPZ3_9EURY</name>
<keyword evidence="2" id="KW-1133">Transmembrane helix</keyword>
<keyword evidence="4" id="KW-1185">Reference proteome</keyword>
<evidence type="ECO:0000256" key="2">
    <source>
        <dbReference type="SAM" id="Phobius"/>
    </source>
</evidence>
<sequence>MLARPGGLLATADATNNDKSVPAPTSGVHSETDSDGDTGTATDGETAKPTGTPGLGRRILLAVGVTVIVISGGLGWFVGSNGELSDAAVLGTGFTVPVTPGALALYGVVVSTGLLGGLFGLVELASRVEGGSRAE</sequence>
<dbReference type="Proteomes" id="UP000653099">
    <property type="component" value="Unassembled WGS sequence"/>
</dbReference>
<gene>
    <name evidence="3" type="ORF">GCM10008995_05810</name>
</gene>
<evidence type="ECO:0000313" key="3">
    <source>
        <dbReference type="EMBL" id="GGI98791.1"/>
    </source>
</evidence>
<organism evidence="3 4">
    <name type="scientific">Halobellus salinus</name>
    <dbReference type="NCBI Taxonomy" id="931585"/>
    <lineage>
        <taxon>Archaea</taxon>
        <taxon>Methanobacteriati</taxon>
        <taxon>Methanobacteriota</taxon>
        <taxon>Stenosarchaea group</taxon>
        <taxon>Halobacteria</taxon>
        <taxon>Halobacteriales</taxon>
        <taxon>Haloferacaceae</taxon>
        <taxon>Halobellus</taxon>
    </lineage>
</organism>